<reference evidence="1 2" key="1">
    <citation type="submission" date="2016-10" db="EMBL/GenBank/DDBJ databases">
        <authorList>
            <person name="de Groot N.N."/>
        </authorList>
    </citation>
    <scope>NUCLEOTIDE SEQUENCE [LARGE SCALE GENOMIC DNA]</scope>
    <source>
        <strain evidence="1 2">DSM 1041</strain>
    </source>
</reference>
<gene>
    <name evidence="1" type="ORF">SAMN04244579_04856</name>
</gene>
<dbReference type="EMBL" id="FNYO01000194">
    <property type="protein sequence ID" value="SEJ58398.1"/>
    <property type="molecule type" value="Genomic_DNA"/>
</dbReference>
<evidence type="ECO:0000313" key="2">
    <source>
        <dbReference type="Proteomes" id="UP000199005"/>
    </source>
</evidence>
<sequence length="305" mass="32842">MGYYNGTANDMTALRQALIDACGLEDWSWSGTTEVLSKSGIFLRVRVASGNLELLARTSETGGDAPGVVRIGPVGGNVVLPAFAFPMAYEVFVFAAEVYLIVNYSVDCYQWCAFGKSTVSGVPGTGMWIGASKGGGSYNGTNGVSMTATQGAHASFDFCPALSWATVVDNNSYRDNNFWLHSDLDSKGWWLAQTFNSTTSTSSPIGIAAAAPLIGLLPNGWNSEAVLLPIRAWMIRSSNKISLTADLEHARYTRVDNYAPGEIITIGSDRWKVFPWYRKNTASRNGGVGLSHTGTFGWAIRYEGP</sequence>
<dbReference type="STRING" id="170623.SAMN04244579_04856"/>
<protein>
    <submittedName>
        <fullName evidence="1">Uncharacterized protein</fullName>
    </submittedName>
</protein>
<proteinExistence type="predicted"/>
<name>A0A1H6ZYV5_9GAMM</name>
<dbReference type="RefSeq" id="WP_090903310.1">
    <property type="nucleotide sequence ID" value="NZ_FNYO01000194.1"/>
</dbReference>
<evidence type="ECO:0000313" key="1">
    <source>
        <dbReference type="EMBL" id="SEJ58398.1"/>
    </source>
</evidence>
<accession>A0A1H6ZYV5</accession>
<dbReference type="Proteomes" id="UP000199005">
    <property type="component" value="Unassembled WGS sequence"/>
</dbReference>
<dbReference type="AlphaFoldDB" id="A0A1H6ZYV5"/>
<organism evidence="1 2">
    <name type="scientific">Azotobacter beijerinckii</name>
    <dbReference type="NCBI Taxonomy" id="170623"/>
    <lineage>
        <taxon>Bacteria</taxon>
        <taxon>Pseudomonadati</taxon>
        <taxon>Pseudomonadota</taxon>
        <taxon>Gammaproteobacteria</taxon>
        <taxon>Pseudomonadales</taxon>
        <taxon>Pseudomonadaceae</taxon>
        <taxon>Azotobacter</taxon>
    </lineage>
</organism>